<dbReference type="Pfam" id="PF07158">
    <property type="entry name" value="MatC_N"/>
    <property type="match status" value="1"/>
</dbReference>
<feature type="non-terminal residue" evidence="3">
    <location>
        <position position="360"/>
    </location>
</feature>
<dbReference type="EMBL" id="UINC01006755">
    <property type="protein sequence ID" value="SVA29436.1"/>
    <property type="molecule type" value="Genomic_DNA"/>
</dbReference>
<feature type="domain" description="Dicarboxylate carrier MatC N-terminal" evidence="2">
    <location>
        <begin position="61"/>
        <end position="207"/>
    </location>
</feature>
<keyword evidence="1" id="KW-1133">Transmembrane helix</keyword>
<name>A0A381UMR1_9ZZZZ</name>
<evidence type="ECO:0000256" key="1">
    <source>
        <dbReference type="SAM" id="Phobius"/>
    </source>
</evidence>
<feature type="transmembrane region" description="Helical" evidence="1">
    <location>
        <begin position="293"/>
        <end position="322"/>
    </location>
</feature>
<feature type="transmembrane region" description="Helical" evidence="1">
    <location>
        <begin position="150"/>
        <end position="178"/>
    </location>
</feature>
<feature type="transmembrane region" description="Helical" evidence="1">
    <location>
        <begin position="113"/>
        <end position="130"/>
    </location>
</feature>
<evidence type="ECO:0000259" key="2">
    <source>
        <dbReference type="Pfam" id="PF07158"/>
    </source>
</evidence>
<dbReference type="InterPro" id="IPR009827">
    <property type="entry name" value="MatC_N"/>
</dbReference>
<feature type="transmembrane region" description="Helical" evidence="1">
    <location>
        <begin position="334"/>
        <end position="352"/>
    </location>
</feature>
<sequence>MSCHLRHVTTVLRLARKDLETRHLRSSEQETLPRGPNLLNASTLIYSSRFFLEALRTYLMDVATISLLALLVTIVVSCTIRLHVGFLAIALAWLVGLYAGIDANQVMMGFPTRLFLTLAGVTLLFSQAQANGTLDRIASRAVLYCRGNAGVIPMMFFALAFVLASIGPGNIASTAIIAPMAMAVAGQVRIPAFLVAIMVGNGANAGSLSPIAPTGIIVNGIMADVGLTGFEWHNYLNNMVAHTVIAFGAYFLLGGMKLIRRRHSEEIEVPGNLDPEAANDWSFNRNHYVTMGVIFALIVGVIFFGINIGMGAFMGAILLSLLKVGDELKAVNLMPWRVIMMVCGVTVLISLLDETGGLAL</sequence>
<evidence type="ECO:0000313" key="3">
    <source>
        <dbReference type="EMBL" id="SVA29436.1"/>
    </source>
</evidence>
<reference evidence="3" key="1">
    <citation type="submission" date="2018-05" db="EMBL/GenBank/DDBJ databases">
        <authorList>
            <person name="Lanie J.A."/>
            <person name="Ng W.-L."/>
            <person name="Kazmierczak K.M."/>
            <person name="Andrzejewski T.M."/>
            <person name="Davidsen T.M."/>
            <person name="Wayne K.J."/>
            <person name="Tettelin H."/>
            <person name="Glass J.I."/>
            <person name="Rusch D."/>
            <person name="Podicherti R."/>
            <person name="Tsui H.-C.T."/>
            <person name="Winkler M.E."/>
        </authorList>
    </citation>
    <scope>NUCLEOTIDE SEQUENCE</scope>
</reference>
<dbReference type="AlphaFoldDB" id="A0A381UMR1"/>
<keyword evidence="1" id="KW-0472">Membrane</keyword>
<protein>
    <recommendedName>
        <fullName evidence="2">Dicarboxylate carrier MatC N-terminal domain-containing protein</fullName>
    </recommendedName>
</protein>
<feature type="transmembrane region" description="Helical" evidence="1">
    <location>
        <begin position="58"/>
        <end position="76"/>
    </location>
</feature>
<feature type="transmembrane region" description="Helical" evidence="1">
    <location>
        <begin position="82"/>
        <end position="101"/>
    </location>
</feature>
<organism evidence="3">
    <name type="scientific">marine metagenome</name>
    <dbReference type="NCBI Taxonomy" id="408172"/>
    <lineage>
        <taxon>unclassified sequences</taxon>
        <taxon>metagenomes</taxon>
        <taxon>ecological metagenomes</taxon>
    </lineage>
</organism>
<gene>
    <name evidence="3" type="ORF">METZ01_LOCUS82290</name>
</gene>
<proteinExistence type="predicted"/>
<keyword evidence="1" id="KW-0812">Transmembrane</keyword>
<accession>A0A381UMR1</accession>
<feature type="transmembrane region" description="Helical" evidence="1">
    <location>
        <begin position="232"/>
        <end position="253"/>
    </location>
</feature>